<proteinExistence type="predicted"/>
<dbReference type="AlphaFoldDB" id="A0A8T2J0Y1"/>
<keyword evidence="1" id="KW-0812">Transmembrane</keyword>
<comment type="caution">
    <text evidence="2">The sequence shown here is derived from an EMBL/GenBank/DDBJ whole genome shotgun (WGS) entry which is preliminary data.</text>
</comment>
<dbReference type="EMBL" id="JAACNH010000007">
    <property type="protein sequence ID" value="KAG8436036.1"/>
    <property type="molecule type" value="Genomic_DNA"/>
</dbReference>
<keyword evidence="1" id="KW-0472">Membrane</keyword>
<name>A0A8T2J0Y1_9PIPI</name>
<protein>
    <submittedName>
        <fullName evidence="2">Uncharacterized protein</fullName>
    </submittedName>
</protein>
<gene>
    <name evidence="2" type="ORF">GDO86_007221</name>
</gene>
<sequence length="119" mass="13541">MRCLMQPPLTHPPTPIGGVPIVICCNFFHMLYGTSILCIIQYGAYLQSHSVANVKYCLVFYTQGVPFFNSAPLEIGPNVYLQTALCGWYYAIYYINIARLITLKQANYEIMQCIILYTL</sequence>
<organism evidence="2 3">
    <name type="scientific">Hymenochirus boettgeri</name>
    <name type="common">Congo dwarf clawed frog</name>
    <dbReference type="NCBI Taxonomy" id="247094"/>
    <lineage>
        <taxon>Eukaryota</taxon>
        <taxon>Metazoa</taxon>
        <taxon>Chordata</taxon>
        <taxon>Craniata</taxon>
        <taxon>Vertebrata</taxon>
        <taxon>Euteleostomi</taxon>
        <taxon>Amphibia</taxon>
        <taxon>Batrachia</taxon>
        <taxon>Anura</taxon>
        <taxon>Pipoidea</taxon>
        <taxon>Pipidae</taxon>
        <taxon>Pipinae</taxon>
        <taxon>Hymenochirus</taxon>
    </lineage>
</organism>
<feature type="transmembrane region" description="Helical" evidence="1">
    <location>
        <begin position="20"/>
        <end position="40"/>
    </location>
</feature>
<accession>A0A8T2J0Y1</accession>
<keyword evidence="1" id="KW-1133">Transmembrane helix</keyword>
<evidence type="ECO:0000313" key="3">
    <source>
        <dbReference type="Proteomes" id="UP000812440"/>
    </source>
</evidence>
<evidence type="ECO:0000256" key="1">
    <source>
        <dbReference type="SAM" id="Phobius"/>
    </source>
</evidence>
<evidence type="ECO:0000313" key="2">
    <source>
        <dbReference type="EMBL" id="KAG8436036.1"/>
    </source>
</evidence>
<keyword evidence="3" id="KW-1185">Reference proteome</keyword>
<reference evidence="2" key="1">
    <citation type="thesis" date="2020" institute="ProQuest LLC" country="789 East Eisenhower Parkway, Ann Arbor, MI, USA">
        <title>Comparative Genomics and Chromosome Evolution.</title>
        <authorList>
            <person name="Mudd A.B."/>
        </authorList>
    </citation>
    <scope>NUCLEOTIDE SEQUENCE</scope>
    <source>
        <strain evidence="2">Female2</strain>
        <tissue evidence="2">Blood</tissue>
    </source>
</reference>
<dbReference type="Proteomes" id="UP000812440">
    <property type="component" value="Chromosome 4"/>
</dbReference>